<dbReference type="InterPro" id="IPR027417">
    <property type="entry name" value="P-loop_NTPase"/>
</dbReference>
<evidence type="ECO:0000313" key="13">
    <source>
        <dbReference type="Proteomes" id="UP000235116"/>
    </source>
</evidence>
<evidence type="ECO:0000256" key="9">
    <source>
        <dbReference type="PROSITE-ProRule" id="PRU01213"/>
    </source>
</evidence>
<dbReference type="SUPFAM" id="SSF50331">
    <property type="entry name" value="MOP-like"/>
    <property type="match status" value="1"/>
</dbReference>
<dbReference type="SMART" id="SM00382">
    <property type="entry name" value="AAA"/>
    <property type="match status" value="1"/>
</dbReference>
<dbReference type="SUPFAM" id="SSF52540">
    <property type="entry name" value="P-loop containing nucleoside triphosphate hydrolases"/>
    <property type="match status" value="1"/>
</dbReference>
<keyword evidence="6 12" id="KW-0067">ATP-binding</keyword>
<dbReference type="GO" id="GO:0005524">
    <property type="term" value="F:ATP binding"/>
    <property type="evidence" value="ECO:0007669"/>
    <property type="project" value="UniProtKB-KW"/>
</dbReference>
<dbReference type="InterPro" id="IPR017871">
    <property type="entry name" value="ABC_transporter-like_CS"/>
</dbReference>
<keyword evidence="1" id="KW-0813">Transport</keyword>
<dbReference type="PROSITE" id="PS50893">
    <property type="entry name" value="ABC_TRANSPORTER_2"/>
    <property type="match status" value="1"/>
</dbReference>
<dbReference type="RefSeq" id="WP_101893006.1">
    <property type="nucleotide sequence ID" value="NZ_CP022684.1"/>
</dbReference>
<dbReference type="Pfam" id="PF00005">
    <property type="entry name" value="ABC_tran"/>
    <property type="match status" value="1"/>
</dbReference>
<sequence>MSGIEMQFELRRDSFHLQVDTTLPHTGITALFGASGSGKTTLLRCIAGLENIPGGKLSMDGVPWQSDSVFLAPHQRPIGYVFQEASLFPHLSIKKNLEYGWKRTPTQNRTVQLDEIVSLLGVEGFIHRYPHQLSGGQRQRVAIARALLTSPKLLLMDEPLSGLDLQSKQEILPYLERLHEQTNLPILYVSHSPDEVVRLADSLALMESGRILAQGEINTMLTRPDLYLSKLDEASAVLNCHVSSHDERYHISYLSMDQATQNQTLLVPYRDLDCGHSVRVRILARDVSLSLHKQENTSISNILPATVTDVFPSISPFQVMVKLDIGGQTILSKITSRSQELLGIEKDKFVYAQVKSVALMR</sequence>
<keyword evidence="8" id="KW-0472">Membrane</keyword>
<evidence type="ECO:0000313" key="12">
    <source>
        <dbReference type="EMBL" id="AUM11666.1"/>
    </source>
</evidence>
<evidence type="ECO:0000256" key="2">
    <source>
        <dbReference type="ARBA" id="ARBA00022475"/>
    </source>
</evidence>
<reference evidence="13" key="1">
    <citation type="submission" date="2017-08" db="EMBL/GenBank/DDBJ databases">
        <title>Direct submision.</title>
        <authorList>
            <person name="Kim S.-J."/>
            <person name="Rhee S.-K."/>
        </authorList>
    </citation>
    <scope>NUCLEOTIDE SEQUENCE [LARGE SCALE GENOMIC DNA]</scope>
    <source>
        <strain evidence="13">GI5</strain>
    </source>
</reference>
<keyword evidence="2" id="KW-1003">Cell membrane</keyword>
<evidence type="ECO:0000259" key="10">
    <source>
        <dbReference type="PROSITE" id="PS50893"/>
    </source>
</evidence>
<dbReference type="InterPro" id="IPR003439">
    <property type="entry name" value="ABC_transporter-like_ATP-bd"/>
</dbReference>
<accession>A0A2K9LH08</accession>
<dbReference type="NCBIfam" id="TIGR02142">
    <property type="entry name" value="modC_ABC"/>
    <property type="match status" value="1"/>
</dbReference>
<evidence type="ECO:0000259" key="11">
    <source>
        <dbReference type="PROSITE" id="PS51866"/>
    </source>
</evidence>
<dbReference type="InterPro" id="IPR011868">
    <property type="entry name" value="ModC_ABC_ATP-bd"/>
</dbReference>
<dbReference type="AlphaFoldDB" id="A0A2K9LH08"/>
<name>A0A2K9LH08_9GAMM</name>
<evidence type="ECO:0000256" key="6">
    <source>
        <dbReference type="ARBA" id="ARBA00022840"/>
    </source>
</evidence>
<dbReference type="OrthoDB" id="9802264at2"/>
<evidence type="ECO:0000256" key="3">
    <source>
        <dbReference type="ARBA" id="ARBA00022505"/>
    </source>
</evidence>
<evidence type="ECO:0000256" key="7">
    <source>
        <dbReference type="ARBA" id="ARBA00022967"/>
    </source>
</evidence>
<dbReference type="Gene3D" id="2.40.50.100">
    <property type="match status" value="1"/>
</dbReference>
<dbReference type="PROSITE" id="PS00211">
    <property type="entry name" value="ABC_TRANSPORTER_1"/>
    <property type="match status" value="1"/>
</dbReference>
<dbReference type="GO" id="GO:0016887">
    <property type="term" value="F:ATP hydrolysis activity"/>
    <property type="evidence" value="ECO:0007669"/>
    <property type="project" value="InterPro"/>
</dbReference>
<dbReference type="PANTHER" id="PTHR43514:SF10">
    <property type="entry name" value="MOLYBDENUM IMPORT ATP-BINDING PROTEIN MODC 2"/>
    <property type="match status" value="1"/>
</dbReference>
<protein>
    <submittedName>
        <fullName evidence="12">Molybdenum ABC transporter ATP-binding protein</fullName>
    </submittedName>
</protein>
<proteinExistence type="predicted"/>
<dbReference type="InterPro" id="IPR050334">
    <property type="entry name" value="Molybdenum_import_ModC"/>
</dbReference>
<dbReference type="PANTHER" id="PTHR43514">
    <property type="entry name" value="ABC TRANSPORTER I FAMILY MEMBER 10"/>
    <property type="match status" value="1"/>
</dbReference>
<dbReference type="GO" id="GO:0140359">
    <property type="term" value="F:ABC-type transporter activity"/>
    <property type="evidence" value="ECO:0007669"/>
    <property type="project" value="InterPro"/>
</dbReference>
<feature type="domain" description="Mop" evidence="11">
    <location>
        <begin position="296"/>
        <end position="361"/>
    </location>
</feature>
<dbReference type="InterPro" id="IPR003593">
    <property type="entry name" value="AAA+_ATPase"/>
</dbReference>
<feature type="domain" description="ABC transporter" evidence="10">
    <location>
        <begin position="1"/>
        <end position="233"/>
    </location>
</feature>
<evidence type="ECO:0000256" key="5">
    <source>
        <dbReference type="ARBA" id="ARBA00022741"/>
    </source>
</evidence>
<dbReference type="InterPro" id="IPR008995">
    <property type="entry name" value="Mo/tungstate-bd_C_term_dom"/>
</dbReference>
<dbReference type="Pfam" id="PF03459">
    <property type="entry name" value="TOBE"/>
    <property type="match status" value="1"/>
</dbReference>
<dbReference type="EMBL" id="CP022684">
    <property type="protein sequence ID" value="AUM11666.1"/>
    <property type="molecule type" value="Genomic_DNA"/>
</dbReference>
<gene>
    <name evidence="12" type="primary">modC</name>
    <name evidence="12" type="ORF">Kalk_04185</name>
</gene>
<dbReference type="Proteomes" id="UP000235116">
    <property type="component" value="Chromosome"/>
</dbReference>
<dbReference type="InterPro" id="IPR005116">
    <property type="entry name" value="Transp-assoc_OB_typ1"/>
</dbReference>
<dbReference type="KEGG" id="kak:Kalk_04185"/>
<keyword evidence="4" id="KW-0997">Cell inner membrane</keyword>
<dbReference type="PROSITE" id="PS51866">
    <property type="entry name" value="MOP"/>
    <property type="match status" value="1"/>
</dbReference>
<keyword evidence="3 9" id="KW-0500">Molybdenum</keyword>
<keyword evidence="13" id="KW-1185">Reference proteome</keyword>
<dbReference type="Gene3D" id="3.40.50.300">
    <property type="entry name" value="P-loop containing nucleotide triphosphate hydrolases"/>
    <property type="match status" value="1"/>
</dbReference>
<evidence type="ECO:0000256" key="8">
    <source>
        <dbReference type="ARBA" id="ARBA00023136"/>
    </source>
</evidence>
<dbReference type="GO" id="GO:0015098">
    <property type="term" value="F:molybdate ion transmembrane transporter activity"/>
    <property type="evidence" value="ECO:0007669"/>
    <property type="project" value="InterPro"/>
</dbReference>
<keyword evidence="7" id="KW-1278">Translocase</keyword>
<evidence type="ECO:0000256" key="1">
    <source>
        <dbReference type="ARBA" id="ARBA00022448"/>
    </source>
</evidence>
<dbReference type="InterPro" id="IPR004606">
    <property type="entry name" value="Mop_domain"/>
</dbReference>
<organism evidence="12 13">
    <name type="scientific">Ketobacter alkanivorans</name>
    <dbReference type="NCBI Taxonomy" id="1917421"/>
    <lineage>
        <taxon>Bacteria</taxon>
        <taxon>Pseudomonadati</taxon>
        <taxon>Pseudomonadota</taxon>
        <taxon>Gammaproteobacteria</taxon>
        <taxon>Pseudomonadales</taxon>
        <taxon>Ketobacteraceae</taxon>
        <taxon>Ketobacter</taxon>
    </lineage>
</organism>
<keyword evidence="5" id="KW-0547">Nucleotide-binding</keyword>
<evidence type="ECO:0000256" key="4">
    <source>
        <dbReference type="ARBA" id="ARBA00022519"/>
    </source>
</evidence>
<dbReference type="GO" id="GO:0016020">
    <property type="term" value="C:membrane"/>
    <property type="evidence" value="ECO:0007669"/>
    <property type="project" value="InterPro"/>
</dbReference>